<evidence type="ECO:0000259" key="6">
    <source>
        <dbReference type="Pfam" id="PF04542"/>
    </source>
</evidence>
<dbReference type="GO" id="GO:0006352">
    <property type="term" value="P:DNA-templated transcription initiation"/>
    <property type="evidence" value="ECO:0007669"/>
    <property type="project" value="InterPro"/>
</dbReference>
<dbReference type="NCBIfam" id="TIGR02937">
    <property type="entry name" value="sigma70-ECF"/>
    <property type="match status" value="1"/>
</dbReference>
<evidence type="ECO:0000313" key="8">
    <source>
        <dbReference type="EMBL" id="EHN09315.1"/>
    </source>
</evidence>
<evidence type="ECO:0000256" key="5">
    <source>
        <dbReference type="ARBA" id="ARBA00023163"/>
    </source>
</evidence>
<dbReference type="GO" id="GO:0016987">
    <property type="term" value="F:sigma factor activity"/>
    <property type="evidence" value="ECO:0007669"/>
    <property type="project" value="UniProtKB-KW"/>
</dbReference>
<keyword evidence="5" id="KW-0804">Transcription</keyword>
<dbReference type="InterPro" id="IPR013324">
    <property type="entry name" value="RNA_pol_sigma_r3/r4-like"/>
</dbReference>
<dbReference type="PANTHER" id="PTHR43133">
    <property type="entry name" value="RNA POLYMERASE ECF-TYPE SIGMA FACTO"/>
    <property type="match status" value="1"/>
</dbReference>
<dbReference type="AlphaFoldDB" id="H0EAI8"/>
<sequence>MLGCPAAAEDATQETFLNLLRRAPAVRDDPDAVRTYVFATARNACCDLLRRRRAVVSLDALAEAGDRAGDPVSLDPRHDPERRALSAELRGDLVAALARIPPRQAEVMVLRVAGDLSYTQIANRVDTNANNVAQILHRARRNLVTVLEPVAV</sequence>
<organism evidence="8 9">
    <name type="scientific">Patulibacter medicamentivorans</name>
    <dbReference type="NCBI Taxonomy" id="1097667"/>
    <lineage>
        <taxon>Bacteria</taxon>
        <taxon>Bacillati</taxon>
        <taxon>Actinomycetota</taxon>
        <taxon>Thermoleophilia</taxon>
        <taxon>Solirubrobacterales</taxon>
        <taxon>Patulibacteraceae</taxon>
        <taxon>Patulibacter</taxon>
    </lineage>
</organism>
<dbReference type="InterPro" id="IPR013325">
    <property type="entry name" value="RNA_pol_sigma_r2"/>
</dbReference>
<proteinExistence type="inferred from homology"/>
<keyword evidence="3" id="KW-0731">Sigma factor</keyword>
<dbReference type="InterPro" id="IPR036388">
    <property type="entry name" value="WH-like_DNA-bd_sf"/>
</dbReference>
<dbReference type="SUPFAM" id="SSF88659">
    <property type="entry name" value="Sigma3 and sigma4 domains of RNA polymerase sigma factors"/>
    <property type="match status" value="1"/>
</dbReference>
<evidence type="ECO:0000256" key="3">
    <source>
        <dbReference type="ARBA" id="ARBA00023082"/>
    </source>
</evidence>
<evidence type="ECO:0000259" key="7">
    <source>
        <dbReference type="Pfam" id="PF08281"/>
    </source>
</evidence>
<comment type="caution">
    <text evidence="8">The sequence shown here is derived from an EMBL/GenBank/DDBJ whole genome shotgun (WGS) entry which is preliminary data.</text>
</comment>
<evidence type="ECO:0000313" key="9">
    <source>
        <dbReference type="Proteomes" id="UP000005143"/>
    </source>
</evidence>
<dbReference type="InterPro" id="IPR007627">
    <property type="entry name" value="RNA_pol_sigma70_r2"/>
</dbReference>
<keyword evidence="4" id="KW-0238">DNA-binding</keyword>
<dbReference type="SUPFAM" id="SSF88946">
    <property type="entry name" value="Sigma2 domain of RNA polymerase sigma factors"/>
    <property type="match status" value="1"/>
</dbReference>
<feature type="domain" description="RNA polymerase sigma factor 70 region 4 type 2" evidence="7">
    <location>
        <begin position="92"/>
        <end position="143"/>
    </location>
</feature>
<feature type="domain" description="RNA polymerase sigma-70 region 2" evidence="6">
    <location>
        <begin position="1"/>
        <end position="53"/>
    </location>
</feature>
<keyword evidence="2" id="KW-0805">Transcription regulation</keyword>
<dbReference type="CDD" id="cd06171">
    <property type="entry name" value="Sigma70_r4"/>
    <property type="match status" value="1"/>
</dbReference>
<dbReference type="InterPro" id="IPR039425">
    <property type="entry name" value="RNA_pol_sigma-70-like"/>
</dbReference>
<dbReference type="Pfam" id="PF08281">
    <property type="entry name" value="Sigma70_r4_2"/>
    <property type="match status" value="1"/>
</dbReference>
<dbReference type="Gene3D" id="1.10.10.10">
    <property type="entry name" value="Winged helix-like DNA-binding domain superfamily/Winged helix DNA-binding domain"/>
    <property type="match status" value="1"/>
</dbReference>
<dbReference type="InterPro" id="IPR014284">
    <property type="entry name" value="RNA_pol_sigma-70_dom"/>
</dbReference>
<dbReference type="Gene3D" id="1.10.1740.10">
    <property type="match status" value="1"/>
</dbReference>
<name>H0EAI8_9ACTN</name>
<dbReference type="Proteomes" id="UP000005143">
    <property type="component" value="Unassembled WGS sequence"/>
</dbReference>
<comment type="similarity">
    <text evidence="1">Belongs to the sigma-70 factor family. ECF subfamily.</text>
</comment>
<dbReference type="InterPro" id="IPR013249">
    <property type="entry name" value="RNA_pol_sigma70_r4_t2"/>
</dbReference>
<dbReference type="PANTHER" id="PTHR43133:SF8">
    <property type="entry name" value="RNA POLYMERASE SIGMA FACTOR HI_1459-RELATED"/>
    <property type="match status" value="1"/>
</dbReference>
<evidence type="ECO:0000256" key="2">
    <source>
        <dbReference type="ARBA" id="ARBA00023015"/>
    </source>
</evidence>
<reference evidence="8 9" key="1">
    <citation type="journal article" date="2013" name="Biodegradation">
        <title>Quantitative proteomic analysis of ibuprofen-degrading Patulibacter sp. strain I11.</title>
        <authorList>
            <person name="Almeida B."/>
            <person name="Kjeldal H."/>
            <person name="Lolas I."/>
            <person name="Knudsen A.D."/>
            <person name="Carvalho G."/>
            <person name="Nielsen K.L."/>
            <person name="Barreto Crespo M.T."/>
            <person name="Stensballe A."/>
            <person name="Nielsen J.L."/>
        </authorList>
    </citation>
    <scope>NUCLEOTIDE SEQUENCE [LARGE SCALE GENOMIC DNA]</scope>
    <source>
        <strain evidence="8 9">I11</strain>
    </source>
</reference>
<gene>
    <name evidence="8" type="ORF">PAI11_38620</name>
</gene>
<keyword evidence="9" id="KW-1185">Reference proteome</keyword>
<evidence type="ECO:0000256" key="4">
    <source>
        <dbReference type="ARBA" id="ARBA00023125"/>
    </source>
</evidence>
<dbReference type="EMBL" id="AGUD01000295">
    <property type="protein sequence ID" value="EHN09315.1"/>
    <property type="molecule type" value="Genomic_DNA"/>
</dbReference>
<evidence type="ECO:0000256" key="1">
    <source>
        <dbReference type="ARBA" id="ARBA00010641"/>
    </source>
</evidence>
<accession>H0EAI8</accession>
<dbReference type="GO" id="GO:0003677">
    <property type="term" value="F:DNA binding"/>
    <property type="evidence" value="ECO:0007669"/>
    <property type="project" value="UniProtKB-KW"/>
</dbReference>
<protein>
    <submittedName>
        <fullName evidence="8">Sigma-70 region 2</fullName>
    </submittedName>
</protein>
<dbReference type="Pfam" id="PF04542">
    <property type="entry name" value="Sigma70_r2"/>
    <property type="match status" value="1"/>
</dbReference>